<evidence type="ECO:0000313" key="7">
    <source>
        <dbReference type="EMBL" id="OZJ03929.1"/>
    </source>
</evidence>
<evidence type="ECO:0000256" key="2">
    <source>
        <dbReference type="ARBA" id="ARBA00022438"/>
    </source>
</evidence>
<dbReference type="Pfam" id="PF00930">
    <property type="entry name" value="DPPIV_N"/>
    <property type="match status" value="2"/>
</dbReference>
<dbReference type="Gene3D" id="3.40.50.1820">
    <property type="entry name" value="alpha/beta hydrolase"/>
    <property type="match status" value="1"/>
</dbReference>
<evidence type="ECO:0000256" key="1">
    <source>
        <dbReference type="ARBA" id="ARBA00006150"/>
    </source>
</evidence>
<dbReference type="GO" id="GO:0008239">
    <property type="term" value="F:dipeptidyl-peptidase activity"/>
    <property type="evidence" value="ECO:0007669"/>
    <property type="project" value="TreeGrafter"/>
</dbReference>
<evidence type="ECO:0000256" key="4">
    <source>
        <dbReference type="SAM" id="MobiDB-lite"/>
    </source>
</evidence>
<evidence type="ECO:0008006" key="9">
    <source>
        <dbReference type="Google" id="ProtNLM"/>
    </source>
</evidence>
<accession>A0A261XZY2</accession>
<keyword evidence="2" id="KW-0645">Protease</keyword>
<keyword evidence="2" id="KW-0031">Aminopeptidase</keyword>
<feature type="domain" description="Dipeptidylpeptidase IV N-terminal" evidence="6">
    <location>
        <begin position="500"/>
        <end position="752"/>
    </location>
</feature>
<dbReference type="PANTHER" id="PTHR11731:SF193">
    <property type="entry name" value="DIPEPTIDYL PEPTIDASE 9"/>
    <property type="match status" value="1"/>
</dbReference>
<feature type="domain" description="Dipeptidylpeptidase IV N-terminal" evidence="6">
    <location>
        <begin position="289"/>
        <end position="429"/>
    </location>
</feature>
<name>A0A261XZY2_9FUNG</name>
<dbReference type="InterPro" id="IPR002469">
    <property type="entry name" value="Peptidase_S9B_N"/>
</dbReference>
<dbReference type="Proteomes" id="UP000242875">
    <property type="component" value="Unassembled WGS sequence"/>
</dbReference>
<sequence length="1091" mass="123917">MTSRDSDRVSWEESRKLVRDFRKQVYRTQNPNVLSTIKDFCFDERNGRLYFIKTDYHRSHERNPNIHAVDFAQLPVPPDRPVDERKRMDIDSPFGFGSTTFVAQMASLPRLAHKTMFPHQWHREKISDAESPKRGPVNDRKKIGVSTPYIDNYTFDPINNRLIFNWAGNIYVSHLDKDKEACPRLLKPHAYITLDEPPVIINHLPTLTSQFSAVTTPATTHMSPLGGMNFTSPSSPFHLPPMFSPIMNFNPTQVADSEMSSGLASPSSPDSVLHVHRRSGAVGPDTPSPNRSDAKLGGRYTNLIAFVRGRDLWVTSLHGVEMQLTFCNGGDSGYLSCGTSEFVMQEEFHRYTGYYWAPSDKVPRSGRPEDGKPERILYMQVSEEMVDSVAIPRAGEDMEEYRYPRAGGNNAKCDLQIVEFYADELVEGVTDSNKRKIPTVNTPNKPNPINTRFAPSPAANYSSGFGSPLTPTQAHTNAKSHIQDSAPVHKRLWGEWSIQEMFPWAEYAVRFGWINASSIWVQLLDRLQSRTAVIKVPIDNFLSFTELQIEMGEVRVSSSDPDENDKTYSDFRFEKANEMIEIVKKRKSSTEVVWEEEMPSWVNVSDVYHFFDTSEPDHTCLIWSSEASGYRHLYYVSKKRSLSSSAIVPLTWGSWPVCDRPIQVDSDRKLIYFTGKRETPLEAHLYVVSYADAIHWAEQIMSGKRDVDSVSSYLRRSPCHLVRLTELGFSHHVVINTACTMFVDCFSAIDIPMSAIVWDISCTQEFKKFGADMPSNLNVEKTNGRVVFGGDYEGYRTPIVGVIAGRKELRYPPERYMQRPFPVGLLFTFKADDGSPLHGCLYRPQNYQAGQSYPTILNIYGGPRSQLVTNDYKFPRFLRHFLASKLGFAVVTIDGRGSSDRGLEFESYIKHRMGLVELSDQIRGLRFLSESRFGAIAPQGRDAVSVIDMDRIAIAGWSYGGYLSLMGIAQYPHIFKVCIAGAPVTRWQLYDSAYTERYMGLPKEGVEGYEQADLVKWAGSFPDGENRVLIAHGLMDENVHFRHTEALVAALIAYNKPHQVQVYPSERHGLRHASVNEHFETLMFFWLLNYL</sequence>
<dbReference type="InterPro" id="IPR001375">
    <property type="entry name" value="Peptidase_S9_cat"/>
</dbReference>
<dbReference type="OrthoDB" id="16520at2759"/>
<comment type="caution">
    <text evidence="7">The sequence shown here is derived from an EMBL/GenBank/DDBJ whole genome shotgun (WGS) entry which is preliminary data.</text>
</comment>
<feature type="domain" description="Peptidase S9 prolyl oligopeptidase catalytic" evidence="5">
    <location>
        <begin position="882"/>
        <end position="1091"/>
    </location>
</feature>
<reference evidence="7 8" key="1">
    <citation type="journal article" date="2017" name="Mycologia">
        <title>Bifiguratus adelaidae, gen. et sp. nov., a new member of Mucoromycotina in endophytic and soil-dwelling habitats.</title>
        <authorList>
            <person name="Torres-Cruz T.J."/>
            <person name="Billingsley Tobias T.L."/>
            <person name="Almatruk M."/>
            <person name="Hesse C."/>
            <person name="Kuske C.R."/>
            <person name="Desiro A."/>
            <person name="Benucci G.M."/>
            <person name="Bonito G."/>
            <person name="Stajich J.E."/>
            <person name="Dunlap C."/>
            <person name="Arnold A.E."/>
            <person name="Porras-Alfaro A."/>
        </authorList>
    </citation>
    <scope>NUCLEOTIDE SEQUENCE [LARGE SCALE GENOMIC DNA]</scope>
    <source>
        <strain evidence="7 8">AZ0501</strain>
    </source>
</reference>
<dbReference type="Gene3D" id="2.140.10.30">
    <property type="entry name" value="Dipeptidylpeptidase IV, N-terminal domain"/>
    <property type="match status" value="2"/>
</dbReference>
<dbReference type="GO" id="GO:0004177">
    <property type="term" value="F:aminopeptidase activity"/>
    <property type="evidence" value="ECO:0007669"/>
    <property type="project" value="UniProtKB-KW"/>
</dbReference>
<organism evidence="7 8">
    <name type="scientific">Bifiguratus adelaidae</name>
    <dbReference type="NCBI Taxonomy" id="1938954"/>
    <lineage>
        <taxon>Eukaryota</taxon>
        <taxon>Fungi</taxon>
        <taxon>Fungi incertae sedis</taxon>
        <taxon>Mucoromycota</taxon>
        <taxon>Mucoromycotina</taxon>
        <taxon>Endogonomycetes</taxon>
        <taxon>Endogonales</taxon>
        <taxon>Endogonales incertae sedis</taxon>
        <taxon>Bifiguratus</taxon>
    </lineage>
</organism>
<comment type="similarity">
    <text evidence="1">Belongs to the peptidase S9B family.</text>
</comment>
<gene>
    <name evidence="7" type="ORF">BZG36_03610</name>
</gene>
<dbReference type="InterPro" id="IPR050278">
    <property type="entry name" value="Serine_Prot_S9B/DPPIV"/>
</dbReference>
<dbReference type="GO" id="GO:0006508">
    <property type="term" value="P:proteolysis"/>
    <property type="evidence" value="ECO:0007669"/>
    <property type="project" value="InterPro"/>
</dbReference>
<evidence type="ECO:0000259" key="5">
    <source>
        <dbReference type="Pfam" id="PF00326"/>
    </source>
</evidence>
<dbReference type="SUPFAM" id="SSF82171">
    <property type="entry name" value="DPP6 N-terminal domain-like"/>
    <property type="match status" value="1"/>
</dbReference>
<dbReference type="GO" id="GO:0008236">
    <property type="term" value="F:serine-type peptidase activity"/>
    <property type="evidence" value="ECO:0007669"/>
    <property type="project" value="UniProtKB-KW"/>
</dbReference>
<protein>
    <recommendedName>
        <fullName evidence="9">Dipeptidyl-peptidase IV</fullName>
    </recommendedName>
</protein>
<evidence type="ECO:0000259" key="6">
    <source>
        <dbReference type="Pfam" id="PF00930"/>
    </source>
</evidence>
<proteinExistence type="inferred from homology"/>
<feature type="region of interest" description="Disordered" evidence="4">
    <location>
        <begin position="257"/>
        <end position="294"/>
    </location>
</feature>
<dbReference type="InterPro" id="IPR029058">
    <property type="entry name" value="AB_hydrolase_fold"/>
</dbReference>
<evidence type="ECO:0000256" key="3">
    <source>
        <dbReference type="ARBA" id="ARBA00022825"/>
    </source>
</evidence>
<keyword evidence="8" id="KW-1185">Reference proteome</keyword>
<dbReference type="Pfam" id="PF00326">
    <property type="entry name" value="Peptidase_S9"/>
    <property type="match status" value="1"/>
</dbReference>
<dbReference type="SUPFAM" id="SSF53474">
    <property type="entry name" value="alpha/beta-Hydrolases"/>
    <property type="match status" value="1"/>
</dbReference>
<keyword evidence="3" id="KW-0720">Serine protease</keyword>
<dbReference type="PANTHER" id="PTHR11731">
    <property type="entry name" value="PROTEASE FAMILY S9B,C DIPEPTIDYL-PEPTIDASE IV-RELATED"/>
    <property type="match status" value="1"/>
</dbReference>
<evidence type="ECO:0000313" key="8">
    <source>
        <dbReference type="Proteomes" id="UP000242875"/>
    </source>
</evidence>
<keyword evidence="2" id="KW-0378">Hydrolase</keyword>
<dbReference type="EMBL" id="MVBO01000062">
    <property type="protein sequence ID" value="OZJ03929.1"/>
    <property type="molecule type" value="Genomic_DNA"/>
</dbReference>
<feature type="compositionally biased region" description="Low complexity" evidence="4">
    <location>
        <begin position="257"/>
        <end position="271"/>
    </location>
</feature>
<dbReference type="AlphaFoldDB" id="A0A261XZY2"/>